<accession>A0ABS1H3Q8</accession>
<dbReference type="InterPro" id="IPR008763">
    <property type="entry name" value="Peptidase_S55"/>
</dbReference>
<dbReference type="EMBL" id="JAEOAH010000004">
    <property type="protein sequence ID" value="MBK3494044.1"/>
    <property type="molecule type" value="Genomic_DNA"/>
</dbReference>
<dbReference type="Proteomes" id="UP000618943">
    <property type="component" value="Unassembled WGS sequence"/>
</dbReference>
<reference evidence="2 3" key="1">
    <citation type="submission" date="2020-12" db="EMBL/GenBank/DDBJ databases">
        <title>YIM B01967 draft genome.</title>
        <authorList>
            <person name="Yan X."/>
        </authorList>
    </citation>
    <scope>NUCLEOTIDE SEQUENCE [LARGE SCALE GENOMIC DNA]</scope>
    <source>
        <strain evidence="2 3">YIM B01967</strain>
    </source>
</reference>
<keyword evidence="3" id="KW-1185">Reference proteome</keyword>
<dbReference type="Gene3D" id="2.30.42.10">
    <property type="match status" value="1"/>
</dbReference>
<comment type="caution">
    <text evidence="2">The sequence shown here is derived from an EMBL/GenBank/DDBJ whole genome shotgun (WGS) entry which is preliminary data.</text>
</comment>
<dbReference type="SUPFAM" id="SSF50156">
    <property type="entry name" value="PDZ domain-like"/>
    <property type="match status" value="1"/>
</dbReference>
<dbReference type="Pfam" id="PF05580">
    <property type="entry name" value="Peptidase_S55"/>
    <property type="match status" value="1"/>
</dbReference>
<name>A0ABS1H3Q8_9BACL</name>
<gene>
    <name evidence="2" type="ORF">JFL43_04045</name>
</gene>
<dbReference type="RefSeq" id="WP_200748044.1">
    <property type="nucleotide sequence ID" value="NZ_JAEOAH010000004.1"/>
</dbReference>
<evidence type="ECO:0000259" key="1">
    <source>
        <dbReference type="PROSITE" id="PS51494"/>
    </source>
</evidence>
<protein>
    <submittedName>
        <fullName evidence="2">Peptidase</fullName>
    </submittedName>
</protein>
<evidence type="ECO:0000313" key="3">
    <source>
        <dbReference type="Proteomes" id="UP000618943"/>
    </source>
</evidence>
<feature type="domain" description="Peptidase S55" evidence="1">
    <location>
        <begin position="97"/>
        <end position="319"/>
    </location>
</feature>
<proteinExistence type="predicted"/>
<dbReference type="InterPro" id="IPR036034">
    <property type="entry name" value="PDZ_sf"/>
</dbReference>
<dbReference type="PROSITE" id="PS51494">
    <property type="entry name" value="SPOIVB"/>
    <property type="match status" value="1"/>
</dbReference>
<evidence type="ECO:0000313" key="2">
    <source>
        <dbReference type="EMBL" id="MBK3494044.1"/>
    </source>
</evidence>
<organism evidence="2 3">
    <name type="scientific">Viridibacillus soli</name>
    <dbReference type="NCBI Taxonomy" id="2798301"/>
    <lineage>
        <taxon>Bacteria</taxon>
        <taxon>Bacillati</taxon>
        <taxon>Bacillota</taxon>
        <taxon>Bacilli</taxon>
        <taxon>Bacillales</taxon>
        <taxon>Caryophanaceae</taxon>
        <taxon>Viridibacillus</taxon>
    </lineage>
</organism>
<sequence length="319" mass="35256">MKKQMRYVMQIVTLLFAILLLPFSVFAEKSLIPMGHSIGVELQLQSVYITNDVLLKNGAWLKAGDTIQTMNSQEIHTLQEVRSLYTSASGKMIDVKIKRQQKTQHIKLKKEELEPVLSFFRDQTDGIGTLTFIDPETKEYGALGHQIIDSVVAAPPKFKSGSIFYASIEQIKKSVPGEPGYKISSIEHNAGQLGSIAENNVYGIFGKWSNALEQGFPKPMEIMQPSEIKVGKAQLLTTIEGKKVEAFDVKITKIDDKSLQFEVTDAQLKKKTGGILQGMSGSPIIQNGRFAGAVTHMFIESPEKGAAIPLTEMLKKQPS</sequence>